<reference evidence="8 9" key="1">
    <citation type="submission" date="2016-12" db="EMBL/GenBank/DDBJ databases">
        <authorList>
            <person name="Song W.-J."/>
            <person name="Kurnit D.M."/>
        </authorList>
    </citation>
    <scope>NUCLEOTIDE SEQUENCE [LARGE SCALE GENOMIC DNA]</scope>
    <source>
        <strain evidence="8 9">DSM 12503</strain>
    </source>
</reference>
<gene>
    <name evidence="8" type="ORF">SAMN02745217_02278</name>
</gene>
<dbReference type="STRING" id="1121345.SAMN02745217_02278"/>
<dbReference type="PANTHER" id="PTHR43806:SF11">
    <property type="entry name" value="CEREVISIN-RELATED"/>
    <property type="match status" value="1"/>
</dbReference>
<dbReference type="InterPro" id="IPR008965">
    <property type="entry name" value="CBM2/CBM3_carb-bd_dom_sf"/>
</dbReference>
<dbReference type="PANTHER" id="PTHR43806">
    <property type="entry name" value="PEPTIDASE S8"/>
    <property type="match status" value="1"/>
</dbReference>
<dbReference type="SMART" id="SM00637">
    <property type="entry name" value="CBD_II"/>
    <property type="match status" value="2"/>
</dbReference>
<evidence type="ECO:0000313" key="8">
    <source>
        <dbReference type="EMBL" id="SHO49379.1"/>
    </source>
</evidence>
<evidence type="ECO:0000313" key="9">
    <source>
        <dbReference type="Proteomes" id="UP000184612"/>
    </source>
</evidence>
<accession>A0A1M7Y9W2</accession>
<evidence type="ECO:0000256" key="1">
    <source>
        <dbReference type="ARBA" id="ARBA00011073"/>
    </source>
</evidence>
<dbReference type="InterPro" id="IPR022398">
    <property type="entry name" value="Peptidase_S8_His-AS"/>
</dbReference>
<dbReference type="Gene3D" id="2.60.40.290">
    <property type="match status" value="2"/>
</dbReference>
<dbReference type="Gene3D" id="3.40.50.200">
    <property type="entry name" value="Peptidase S8/S53 domain"/>
    <property type="match status" value="1"/>
</dbReference>
<keyword evidence="3 5" id="KW-0378">Hydrolase</keyword>
<feature type="signal peptide" evidence="6">
    <location>
        <begin position="1"/>
        <end position="32"/>
    </location>
</feature>
<proteinExistence type="inferred from homology"/>
<dbReference type="InterPro" id="IPR036852">
    <property type="entry name" value="Peptidase_S8/S53_dom_sf"/>
</dbReference>
<dbReference type="OrthoDB" id="9798386at2"/>
<dbReference type="Pfam" id="PF00082">
    <property type="entry name" value="Peptidase_S8"/>
    <property type="match status" value="1"/>
</dbReference>
<dbReference type="InterPro" id="IPR019028">
    <property type="entry name" value="CBM_49"/>
</dbReference>
<evidence type="ECO:0000256" key="3">
    <source>
        <dbReference type="ARBA" id="ARBA00022801"/>
    </source>
</evidence>
<evidence type="ECO:0000256" key="5">
    <source>
        <dbReference type="PROSITE-ProRule" id="PRU01240"/>
    </source>
</evidence>
<dbReference type="SUPFAM" id="SSF49464">
    <property type="entry name" value="Carboxypeptidase regulatory domain-like"/>
    <property type="match status" value="2"/>
</dbReference>
<dbReference type="Pfam" id="PF13620">
    <property type="entry name" value="CarboxypepD_reg"/>
    <property type="match status" value="1"/>
</dbReference>
<dbReference type="SMART" id="SM01063">
    <property type="entry name" value="CBM49"/>
    <property type="match status" value="2"/>
</dbReference>
<keyword evidence="4 5" id="KW-0720">Serine protease</keyword>
<dbReference type="Gene3D" id="2.60.40.1120">
    <property type="entry name" value="Carboxypeptidase-like, regulatory domain"/>
    <property type="match status" value="2"/>
</dbReference>
<dbReference type="InterPro" id="IPR012291">
    <property type="entry name" value="CBM2_carb-bd_dom_sf"/>
</dbReference>
<dbReference type="PROSITE" id="PS00138">
    <property type="entry name" value="SUBTILASE_SER"/>
    <property type="match status" value="1"/>
</dbReference>
<dbReference type="InterPro" id="IPR050131">
    <property type="entry name" value="Peptidase_S8_subtilisin-like"/>
</dbReference>
<evidence type="ECO:0000256" key="6">
    <source>
        <dbReference type="SAM" id="SignalP"/>
    </source>
</evidence>
<keyword evidence="2 5" id="KW-0645">Protease</keyword>
<dbReference type="InterPro" id="IPR015500">
    <property type="entry name" value="Peptidase_S8_subtilisin-rel"/>
</dbReference>
<dbReference type="InterPro" id="IPR023828">
    <property type="entry name" value="Peptidase_S8_Ser-AS"/>
</dbReference>
<feature type="chain" id="PRO_5012726343" evidence="6">
    <location>
        <begin position="33"/>
        <end position="1095"/>
    </location>
</feature>
<evidence type="ECO:0000259" key="7">
    <source>
        <dbReference type="PROSITE" id="PS51173"/>
    </source>
</evidence>
<keyword evidence="9" id="KW-1185">Reference proteome</keyword>
<dbReference type="InterPro" id="IPR000209">
    <property type="entry name" value="Peptidase_S8/S53_dom"/>
</dbReference>
<feature type="active site" description="Charge relay system" evidence="5">
    <location>
        <position position="445"/>
    </location>
</feature>
<dbReference type="PROSITE" id="PS51892">
    <property type="entry name" value="SUBTILASE"/>
    <property type="match status" value="1"/>
</dbReference>
<dbReference type="InterPro" id="IPR001919">
    <property type="entry name" value="CBD2"/>
</dbReference>
<dbReference type="Proteomes" id="UP000184612">
    <property type="component" value="Unassembled WGS sequence"/>
</dbReference>
<sequence>MKMKKRKMKSYVSMILALIMVISYLTPLQSQAEGLASAESAAGLSETVMASGCNAVTGGAINVNSNIFTGDGYAVEFVVNSQWDGAYNANIKITNSSNSAIEDWSLEFESKNEITNIWNANIQSHEDNAYKIKNAVWNQDIPAGGSVSFGFTAKGDDVDYPSGYTMPGKEVLSDNTDYSIRYVIDSDWTTGFTARIEITNTGEADIEDWSLDFDLDNNISSIWNAVIKEHTGNHYVLKNTGYNQNIGTGKSVSIGFVVSAGSSVNVVMNAVLNQIKDTGNLPGEDNTPELEDIGTAYFQDITDDDVITDEDTGLIYAKNQLLISAMDGLDYSVVEDIAKDINARIVGYLELTNDYQLQLNENTDIETLNEIIDYVSSFSFIESASLNTAFLSEEDVVKTNDTEYAGDDWSESKPGGNNWGLEAIRALSAWDFYSNMQSVKIGLLDGSFDENHEDLQYAHTWNNASTGGESHGTHVSGIMAAKFNNKKGIAGVVPKKALYAFSTDGTATSKYSTVMEYKYGFANLIGNNVKVINVSQNTGWLQCYAASHGNTKAKSYVITNAGILEEFLQKLINKGYDFVIVAAAGNVNNDHYFTKVPLATYGYIETKNPYDEHGDALAFYNSFLNAITLSDVKKRIITVGSIGLNFSGGYTLSKFSNIGDRVDIVAPGEDINSCYVNNRYGKMGGTSMAAPYVAGTAGLLYSVNPALSGPEVKRIITSKYSRSVSEYPLLDAYACVKYAKDAVGNTPPQGPPTGIVTGLVKGITGTGLSSVNVTAIRINSGQANLDNHSSVTTTSSNGEYEFVLPEGTYNILVSKKGYYPQLVKNVLITAGQTNYMENIIISDITAGVLSSEVNGRVTNALTGEMIANAQVRFRKSWNNTSGAYVSKLFSGTIKANTNSHGTFEVSLQIGNYTAEVVKDGYITGYYNIISTLNPGTQNMVLTPVIQDNQYRIVLTWGSTPADLDSHLAGKLEDGTAFHIYYSNKVFGYKGSTIAQLDLDDTSGYGPETITLTLKADIPGTYRYIVHDYTNRASFTSNALSLSGASVKIYRGNDLIKTYNVPINERGNLWRVFEINNGVINTLNTMSYQSSSDNIN</sequence>
<evidence type="ECO:0000256" key="4">
    <source>
        <dbReference type="ARBA" id="ARBA00022825"/>
    </source>
</evidence>
<dbReference type="EMBL" id="FRFD01000006">
    <property type="protein sequence ID" value="SHO49379.1"/>
    <property type="molecule type" value="Genomic_DNA"/>
</dbReference>
<dbReference type="SUPFAM" id="SSF49384">
    <property type="entry name" value="Carbohydrate-binding domain"/>
    <property type="match status" value="2"/>
</dbReference>
<name>A0A1M7Y9W2_9FIRM</name>
<feature type="domain" description="CBM2" evidence="7">
    <location>
        <begin position="171"/>
        <end position="280"/>
    </location>
</feature>
<dbReference type="GO" id="GO:0004252">
    <property type="term" value="F:serine-type endopeptidase activity"/>
    <property type="evidence" value="ECO:0007669"/>
    <property type="project" value="UniProtKB-UniRule"/>
</dbReference>
<organism evidence="8 9">
    <name type="scientific">Anaerocolumna xylanovorans DSM 12503</name>
    <dbReference type="NCBI Taxonomy" id="1121345"/>
    <lineage>
        <taxon>Bacteria</taxon>
        <taxon>Bacillati</taxon>
        <taxon>Bacillota</taxon>
        <taxon>Clostridia</taxon>
        <taxon>Lachnospirales</taxon>
        <taxon>Lachnospiraceae</taxon>
        <taxon>Anaerocolumna</taxon>
    </lineage>
</organism>
<protein>
    <submittedName>
        <fullName evidence="8">Serine protease, subtilisin family</fullName>
    </submittedName>
</protein>
<feature type="active site" description="Charge relay system" evidence="5">
    <location>
        <position position="687"/>
    </location>
</feature>
<feature type="active site" description="Charge relay system" evidence="5">
    <location>
        <position position="471"/>
    </location>
</feature>
<dbReference type="RefSeq" id="WP_073588970.1">
    <property type="nucleotide sequence ID" value="NZ_FRFD01000006.1"/>
</dbReference>
<comment type="similarity">
    <text evidence="1 5">Belongs to the peptidase S8 family.</text>
</comment>
<dbReference type="PROSITE" id="PS51173">
    <property type="entry name" value="CBM2"/>
    <property type="match status" value="2"/>
</dbReference>
<dbReference type="PROSITE" id="PS00137">
    <property type="entry name" value="SUBTILASE_HIS"/>
    <property type="match status" value="1"/>
</dbReference>
<dbReference type="Pfam" id="PF00553">
    <property type="entry name" value="CBM_2"/>
    <property type="match status" value="2"/>
</dbReference>
<evidence type="ECO:0000256" key="2">
    <source>
        <dbReference type="ARBA" id="ARBA00022670"/>
    </source>
</evidence>
<feature type="domain" description="CBM2" evidence="7">
    <location>
        <begin position="66"/>
        <end position="174"/>
    </location>
</feature>
<keyword evidence="6" id="KW-0732">Signal</keyword>
<dbReference type="GO" id="GO:0004553">
    <property type="term" value="F:hydrolase activity, hydrolyzing O-glycosyl compounds"/>
    <property type="evidence" value="ECO:0007669"/>
    <property type="project" value="InterPro"/>
</dbReference>
<dbReference type="SUPFAM" id="SSF52743">
    <property type="entry name" value="Subtilisin-like"/>
    <property type="match status" value="1"/>
</dbReference>
<dbReference type="GO" id="GO:0006508">
    <property type="term" value="P:proteolysis"/>
    <property type="evidence" value="ECO:0007669"/>
    <property type="project" value="UniProtKB-KW"/>
</dbReference>
<dbReference type="AlphaFoldDB" id="A0A1M7Y9W2"/>
<dbReference type="GO" id="GO:0005975">
    <property type="term" value="P:carbohydrate metabolic process"/>
    <property type="evidence" value="ECO:0007669"/>
    <property type="project" value="InterPro"/>
</dbReference>
<dbReference type="GO" id="GO:0030247">
    <property type="term" value="F:polysaccharide binding"/>
    <property type="evidence" value="ECO:0007669"/>
    <property type="project" value="UniProtKB-UniRule"/>
</dbReference>
<dbReference type="InterPro" id="IPR008969">
    <property type="entry name" value="CarboxyPept-like_regulatory"/>
</dbReference>
<dbReference type="PRINTS" id="PR00723">
    <property type="entry name" value="SUBTILISIN"/>
</dbReference>